<keyword evidence="2" id="KW-0645">Protease</keyword>
<name>A0A077LD12_PROEL</name>
<keyword evidence="2" id="KW-0378">Hydrolase</keyword>
<feature type="region of interest" description="Disordered" evidence="1">
    <location>
        <begin position="1"/>
        <end position="22"/>
    </location>
</feature>
<protein>
    <submittedName>
        <fullName evidence="2">Serine protease 7</fullName>
    </submittedName>
</protein>
<proteinExistence type="evidence at transcript level"/>
<evidence type="ECO:0000256" key="1">
    <source>
        <dbReference type="SAM" id="MobiDB-lite"/>
    </source>
</evidence>
<sequence>MRSAPLVGDNGNYSSMHLGGKL</sequence>
<organism evidence="2">
    <name type="scientific">Protobothrops elegans</name>
    <name type="common">Elegant pitviper</name>
    <name type="synonym">Trimeresurus elegans</name>
    <dbReference type="NCBI Taxonomy" id="88086"/>
    <lineage>
        <taxon>Eukaryota</taxon>
        <taxon>Metazoa</taxon>
        <taxon>Chordata</taxon>
        <taxon>Craniata</taxon>
        <taxon>Vertebrata</taxon>
        <taxon>Euteleostomi</taxon>
        <taxon>Lepidosauria</taxon>
        <taxon>Squamata</taxon>
        <taxon>Bifurcata</taxon>
        <taxon>Unidentata</taxon>
        <taxon>Episquamata</taxon>
        <taxon>Toxicofera</taxon>
        <taxon>Serpentes</taxon>
        <taxon>Colubroidea</taxon>
        <taxon>Viperidae</taxon>
        <taxon>Crotalinae</taxon>
        <taxon>Protobothrops</taxon>
    </lineage>
</organism>
<dbReference type="AlphaFoldDB" id="A0A077LD12"/>
<dbReference type="EMBL" id="AB984608">
    <property type="protein sequence ID" value="BAP39939.1"/>
    <property type="molecule type" value="mRNA"/>
</dbReference>
<reference evidence="2" key="1">
    <citation type="submission" date="2014-08" db="EMBL/GenBank/DDBJ databases">
        <title>Regulation and rapid evolution of snake venom proteomes:More abundant venom components evolve more rapidly.</title>
        <authorList>
            <person name="Aird S.D."/>
            <person name="Aggarwal S."/>
            <person name="Villar-Briones A."/>
            <person name="Man-Ying Tin M."/>
            <person name="Terada K."/>
            <person name="Mikheyev A.S."/>
        </authorList>
    </citation>
    <scope>NUCLEOTIDE SEQUENCE</scope>
    <source>
        <tissue evidence="2">Venom gland</tissue>
    </source>
</reference>
<dbReference type="GO" id="GO:0006508">
    <property type="term" value="P:proteolysis"/>
    <property type="evidence" value="ECO:0007669"/>
    <property type="project" value="UniProtKB-KW"/>
</dbReference>
<evidence type="ECO:0000313" key="2">
    <source>
        <dbReference type="EMBL" id="BAP39939.1"/>
    </source>
</evidence>
<accession>A0A077LD12</accession>
<dbReference type="GO" id="GO:0008233">
    <property type="term" value="F:peptidase activity"/>
    <property type="evidence" value="ECO:0007669"/>
    <property type="project" value="UniProtKB-KW"/>
</dbReference>